<dbReference type="PANTHER" id="PTHR20855:SF97">
    <property type="entry name" value="ADIPOR-LIKE RECEPTOR IZH3-RELATED"/>
    <property type="match status" value="1"/>
</dbReference>
<accession>A0ABR1K6W5</accession>
<comment type="caution">
    <text evidence="7">The sequence shown here is derived from an EMBL/GenBank/DDBJ whole genome shotgun (WGS) entry which is preliminary data.</text>
</comment>
<evidence type="ECO:0000256" key="5">
    <source>
        <dbReference type="SAM" id="MobiDB-lite"/>
    </source>
</evidence>
<protein>
    <submittedName>
        <fullName evidence="7">Inc metabolism membrane protein</fullName>
    </submittedName>
</protein>
<keyword evidence="3 6" id="KW-1133">Transmembrane helix</keyword>
<evidence type="ECO:0000256" key="1">
    <source>
        <dbReference type="ARBA" id="ARBA00004141"/>
    </source>
</evidence>
<dbReference type="InterPro" id="IPR004254">
    <property type="entry name" value="AdipoR/HlyIII-related"/>
</dbReference>
<feature type="region of interest" description="Disordered" evidence="5">
    <location>
        <begin position="1"/>
        <end position="39"/>
    </location>
</feature>
<reference evidence="7 8" key="1">
    <citation type="submission" date="2024-01" db="EMBL/GenBank/DDBJ databases">
        <title>A draft genome for the cacao thread blight pathogen Marasmiellus scandens.</title>
        <authorList>
            <person name="Baruah I.K."/>
            <person name="Leung J."/>
            <person name="Bukari Y."/>
            <person name="Amoako-Attah I."/>
            <person name="Meinhardt L.W."/>
            <person name="Bailey B.A."/>
            <person name="Cohen S.P."/>
        </authorList>
    </citation>
    <scope>NUCLEOTIDE SEQUENCE [LARGE SCALE GENOMIC DNA]</scope>
    <source>
        <strain evidence="7 8">GH-19</strain>
    </source>
</reference>
<evidence type="ECO:0000256" key="3">
    <source>
        <dbReference type="ARBA" id="ARBA00022989"/>
    </source>
</evidence>
<evidence type="ECO:0000256" key="2">
    <source>
        <dbReference type="ARBA" id="ARBA00022692"/>
    </source>
</evidence>
<keyword evidence="8" id="KW-1185">Reference proteome</keyword>
<sequence>MSSAMPRRHSISTPSPFRNEVRLRRNRRRQSTPVIRNSPHLRFCKPLPPSLEALDLSPDSSPSQTLASLRFLVLSYIADVERRLSALESPDLDSWITKGESTLEETSQRVKTTLDMLESLRDDVCFHLPEFHLSDISIETLRSHLPDLPDVPSINNVRSHLPDMPDVLHRFPDFQDMRSKLDDVRTRFNDMDFHKPLDFIPTLSERLKSLQSHLAATEMPSGLRTHSSMLFDLVDSLLSSELVSDILHSAPDLAEGEEMFERAAREVAHAVKRSFQGVHLISYSDLPEQWRNNPFVTRGYRFIPIERWPLILMSLFAFHNEFLNIHTHLIPGLLWLLNSIPFINPSGQADMPEQLFMAFALLCLFSSVIWHTMAGCAHSASMEFCARVDYVGIGWLISASVGTVVHYGFQCHPALGNYFLGLCFLTGLAGNICPFTDWFNRAEYRGWRIVFFLSLAFSSLAPLATLAILHSVREMLDFMAPVVPSLVSYLIGLAFYASHVPERFLPQRWSSKLDIIGGGSHCIWHCFIVLAVSQHKAAIQMIKDGIQCSV</sequence>
<keyword evidence="4 6" id="KW-0472">Membrane</keyword>
<feature type="transmembrane region" description="Helical" evidence="6">
    <location>
        <begin position="415"/>
        <end position="435"/>
    </location>
</feature>
<organism evidence="7 8">
    <name type="scientific">Marasmiellus scandens</name>
    <dbReference type="NCBI Taxonomy" id="2682957"/>
    <lineage>
        <taxon>Eukaryota</taxon>
        <taxon>Fungi</taxon>
        <taxon>Dikarya</taxon>
        <taxon>Basidiomycota</taxon>
        <taxon>Agaricomycotina</taxon>
        <taxon>Agaricomycetes</taxon>
        <taxon>Agaricomycetidae</taxon>
        <taxon>Agaricales</taxon>
        <taxon>Marasmiineae</taxon>
        <taxon>Omphalotaceae</taxon>
        <taxon>Marasmiellus</taxon>
    </lineage>
</organism>
<keyword evidence="2 6" id="KW-0812">Transmembrane</keyword>
<dbReference type="EMBL" id="JBANRG010000001">
    <property type="protein sequence ID" value="KAK7472932.1"/>
    <property type="molecule type" value="Genomic_DNA"/>
</dbReference>
<feature type="transmembrane region" description="Helical" evidence="6">
    <location>
        <begin position="478"/>
        <end position="498"/>
    </location>
</feature>
<gene>
    <name evidence="7" type="primary">IZH3</name>
    <name evidence="7" type="ORF">VKT23_001037</name>
</gene>
<comment type="subcellular location">
    <subcellularLocation>
        <location evidence="1">Membrane</location>
        <topology evidence="1">Multi-pass membrane protein</topology>
    </subcellularLocation>
</comment>
<evidence type="ECO:0000256" key="6">
    <source>
        <dbReference type="SAM" id="Phobius"/>
    </source>
</evidence>
<evidence type="ECO:0000313" key="7">
    <source>
        <dbReference type="EMBL" id="KAK7472932.1"/>
    </source>
</evidence>
<dbReference type="PANTHER" id="PTHR20855">
    <property type="entry name" value="ADIPOR/PROGESTIN RECEPTOR-RELATED"/>
    <property type="match status" value="1"/>
</dbReference>
<dbReference type="Pfam" id="PF03006">
    <property type="entry name" value="HlyIII"/>
    <property type="match status" value="1"/>
</dbReference>
<feature type="compositionally biased region" description="Basic residues" evidence="5">
    <location>
        <begin position="1"/>
        <end position="10"/>
    </location>
</feature>
<feature type="transmembrane region" description="Helical" evidence="6">
    <location>
        <begin position="355"/>
        <end position="376"/>
    </location>
</feature>
<feature type="transmembrane region" description="Helical" evidence="6">
    <location>
        <begin position="388"/>
        <end position="409"/>
    </location>
</feature>
<dbReference type="Proteomes" id="UP001498398">
    <property type="component" value="Unassembled WGS sequence"/>
</dbReference>
<proteinExistence type="predicted"/>
<evidence type="ECO:0000313" key="8">
    <source>
        <dbReference type="Proteomes" id="UP001498398"/>
    </source>
</evidence>
<name>A0ABR1K6W5_9AGAR</name>
<feature type="transmembrane region" description="Helical" evidence="6">
    <location>
        <begin position="447"/>
        <end position="472"/>
    </location>
</feature>
<evidence type="ECO:0000256" key="4">
    <source>
        <dbReference type="ARBA" id="ARBA00023136"/>
    </source>
</evidence>